<dbReference type="EMBL" id="LZPO01027367">
    <property type="protein sequence ID" value="OBS79085.1"/>
    <property type="molecule type" value="Genomic_DNA"/>
</dbReference>
<evidence type="ECO:0000256" key="1">
    <source>
        <dbReference type="SAM" id="MobiDB-lite"/>
    </source>
</evidence>
<sequence>MSYGNQARDKEKKKDLTSMTSTLAAGWPDRRRQARANVDHGRDDVKFPSLRKIGREKMF</sequence>
<comment type="caution">
    <text evidence="2">The sequence shown here is derived from an EMBL/GenBank/DDBJ whole genome shotgun (WGS) entry which is preliminary data.</text>
</comment>
<reference evidence="2 3" key="1">
    <citation type="submission" date="2016-06" db="EMBL/GenBank/DDBJ databases">
        <title>The Draft Genome Sequence and Annotation of the Desert Woodrat Neotoma lepida.</title>
        <authorList>
            <person name="Campbell M."/>
            <person name="Oakeson K.F."/>
            <person name="Yandell M."/>
            <person name="Halpert J.R."/>
            <person name="Dearing D."/>
        </authorList>
    </citation>
    <scope>NUCLEOTIDE SEQUENCE [LARGE SCALE GENOMIC DNA]</scope>
    <source>
        <strain evidence="2">417</strain>
        <tissue evidence="2">Liver</tissue>
    </source>
</reference>
<feature type="compositionally biased region" description="Basic and acidic residues" evidence="1">
    <location>
        <begin position="7"/>
        <end position="16"/>
    </location>
</feature>
<gene>
    <name evidence="2" type="ORF">A6R68_18493</name>
</gene>
<proteinExistence type="predicted"/>
<name>A0A1A6HM90_NEOLE</name>
<protein>
    <submittedName>
        <fullName evidence="2">Uncharacterized protein</fullName>
    </submittedName>
</protein>
<dbReference type="Proteomes" id="UP000092124">
    <property type="component" value="Unassembled WGS sequence"/>
</dbReference>
<keyword evidence="3" id="KW-1185">Reference proteome</keyword>
<dbReference type="AlphaFoldDB" id="A0A1A6HM90"/>
<organism evidence="2 3">
    <name type="scientific">Neotoma lepida</name>
    <name type="common">Desert woodrat</name>
    <dbReference type="NCBI Taxonomy" id="56216"/>
    <lineage>
        <taxon>Eukaryota</taxon>
        <taxon>Metazoa</taxon>
        <taxon>Chordata</taxon>
        <taxon>Craniata</taxon>
        <taxon>Vertebrata</taxon>
        <taxon>Euteleostomi</taxon>
        <taxon>Mammalia</taxon>
        <taxon>Eutheria</taxon>
        <taxon>Euarchontoglires</taxon>
        <taxon>Glires</taxon>
        <taxon>Rodentia</taxon>
        <taxon>Myomorpha</taxon>
        <taxon>Muroidea</taxon>
        <taxon>Cricetidae</taxon>
        <taxon>Neotominae</taxon>
        <taxon>Neotoma</taxon>
    </lineage>
</organism>
<accession>A0A1A6HM90</accession>
<evidence type="ECO:0000313" key="2">
    <source>
        <dbReference type="EMBL" id="OBS79085.1"/>
    </source>
</evidence>
<feature type="region of interest" description="Disordered" evidence="1">
    <location>
        <begin position="1"/>
        <end position="45"/>
    </location>
</feature>
<evidence type="ECO:0000313" key="3">
    <source>
        <dbReference type="Proteomes" id="UP000092124"/>
    </source>
</evidence>